<evidence type="ECO:0000313" key="2">
    <source>
        <dbReference type="Proteomes" id="UP001139981"/>
    </source>
</evidence>
<accession>A0ACC1M7B9</accession>
<comment type="caution">
    <text evidence="1">The sequence shown here is derived from an EMBL/GenBank/DDBJ whole genome shotgun (WGS) entry which is preliminary data.</text>
</comment>
<sequence length="320" mass="34791">MASTGPNGNGSQFFITLAPTPELQKKNTIFGTVVGDSIFNALKLAEGDIDKETERPVYPKSIIRTRVLDNPFTDVVPREPKDGPAVLLAQDTLEKRKRPKAVKDCKLLSFDEEDDESSDDRSTSVRGGSVMKSSHDLLKSDPALSSKPAVQSLSGSEALLTVVPGKLVAQPICSINSTDQPSKELSSCVAKDAHNEAAPKATQSALSEMLAQYRAPRTSKDSIKSKKNAREDELLARLGSFQTKIRKTKLQPTESDAGKIHSRTLDSLTSDDWLAHSLKFDNSKARSSAAAAAAAEYMPKYDDYITVDPRKEASDSHEQK</sequence>
<keyword evidence="2" id="KW-1185">Reference proteome</keyword>
<protein>
    <submittedName>
        <fullName evidence="1">Peptidyl-prolyl isomerase cwc27</fullName>
        <ecNumber evidence="1">5.2.1.8</ecNumber>
    </submittedName>
</protein>
<name>A0ACC1M7B9_9FUNG</name>
<dbReference type="EC" id="5.2.1.8" evidence="1"/>
<evidence type="ECO:0000313" key="1">
    <source>
        <dbReference type="EMBL" id="KAJ2899187.1"/>
    </source>
</evidence>
<organism evidence="1 2">
    <name type="scientific">Coemansia aciculifera</name>
    <dbReference type="NCBI Taxonomy" id="417176"/>
    <lineage>
        <taxon>Eukaryota</taxon>
        <taxon>Fungi</taxon>
        <taxon>Fungi incertae sedis</taxon>
        <taxon>Zoopagomycota</taxon>
        <taxon>Kickxellomycotina</taxon>
        <taxon>Kickxellomycetes</taxon>
        <taxon>Kickxellales</taxon>
        <taxon>Kickxellaceae</taxon>
        <taxon>Coemansia</taxon>
    </lineage>
</organism>
<gene>
    <name evidence="1" type="primary">CWC27</name>
    <name evidence="1" type="ORF">IWW38_001081</name>
</gene>
<keyword evidence="1" id="KW-0413">Isomerase</keyword>
<dbReference type="Proteomes" id="UP001139981">
    <property type="component" value="Unassembled WGS sequence"/>
</dbReference>
<dbReference type="EMBL" id="JANBVB010000034">
    <property type="protein sequence ID" value="KAJ2899187.1"/>
    <property type="molecule type" value="Genomic_DNA"/>
</dbReference>
<proteinExistence type="predicted"/>
<reference evidence="1" key="1">
    <citation type="submission" date="2022-07" db="EMBL/GenBank/DDBJ databases">
        <title>Phylogenomic reconstructions and comparative analyses of Kickxellomycotina fungi.</title>
        <authorList>
            <person name="Reynolds N.K."/>
            <person name="Stajich J.E."/>
            <person name="Barry K."/>
            <person name="Grigoriev I.V."/>
            <person name="Crous P."/>
            <person name="Smith M.E."/>
        </authorList>
    </citation>
    <scope>NUCLEOTIDE SEQUENCE</scope>
    <source>
        <strain evidence="1">CBS 190363</strain>
    </source>
</reference>